<evidence type="ECO:0000256" key="3">
    <source>
        <dbReference type="ARBA" id="ARBA00022857"/>
    </source>
</evidence>
<dbReference type="PRINTS" id="PR00081">
    <property type="entry name" value="GDHRDH"/>
</dbReference>
<dbReference type="InterPro" id="IPR020904">
    <property type="entry name" value="Sc_DH/Rdtase_CS"/>
</dbReference>
<dbReference type="HOGENOM" id="CLU_010194_1_1_1"/>
<evidence type="ECO:0000256" key="4">
    <source>
        <dbReference type="ARBA" id="ARBA00023002"/>
    </source>
</evidence>
<keyword evidence="4" id="KW-0560">Oxidoreductase</keyword>
<accession>A0A0B4EUG0</accession>
<dbReference type="Pfam" id="PF13561">
    <property type="entry name" value="adh_short_C2"/>
    <property type="match status" value="1"/>
</dbReference>
<dbReference type="AlphaFoldDB" id="A0A0B4EUG0"/>
<dbReference type="Gene3D" id="3.40.50.720">
    <property type="entry name" value="NAD(P)-binding Rossmann-like Domain"/>
    <property type="match status" value="1"/>
</dbReference>
<dbReference type="VEuPathDB" id="FungiDB:MAN_05219"/>
<dbReference type="OrthoDB" id="1669814at2759"/>
<protein>
    <recommendedName>
        <fullName evidence="2">Hydroxynaphthalene reductase-like protein Arp2</fullName>
    </recommendedName>
</protein>
<comment type="similarity">
    <text evidence="1">Belongs to the short-chain dehydrogenases/reductases (SDR) family.</text>
</comment>
<reference evidence="6 7" key="1">
    <citation type="journal article" date="2014" name="Proc. Natl. Acad. Sci. U.S.A.">
        <title>Trajectory and genomic determinants of fungal-pathogen speciation and host adaptation.</title>
        <authorList>
            <person name="Hu X."/>
            <person name="Xiao G."/>
            <person name="Zheng P."/>
            <person name="Shang Y."/>
            <person name="Su Y."/>
            <person name="Zhang X."/>
            <person name="Liu X."/>
            <person name="Zhan S."/>
            <person name="St Leger R.J."/>
            <person name="Wang C."/>
        </authorList>
    </citation>
    <scope>NUCLEOTIDE SEQUENCE [LARGE SCALE GENOMIC DNA]</scope>
    <source>
        <strain evidence="6 7">ARSEF 549</strain>
    </source>
</reference>
<dbReference type="EMBL" id="AZNF01000006">
    <property type="protein sequence ID" value="KID65560.1"/>
    <property type="molecule type" value="Genomic_DNA"/>
</dbReference>
<comment type="function">
    <text evidence="5">Hydroxynaphthalene reductase-like protein; part of the Pks2 gene cluster that mediates the formation of infectious structures (appressoria), enabling these fungi to kill insects faster. The product of the Pks2 gene cluster is different from the one of Pks1 and has still not been identified.</text>
</comment>
<dbReference type="Proteomes" id="UP000031186">
    <property type="component" value="Unassembled WGS sequence"/>
</dbReference>
<feature type="non-terminal residue" evidence="6">
    <location>
        <position position="1"/>
    </location>
</feature>
<keyword evidence="7" id="KW-1185">Reference proteome</keyword>
<gene>
    <name evidence="6" type="ORF">MAN_05219</name>
</gene>
<dbReference type="GO" id="GO:0016616">
    <property type="term" value="F:oxidoreductase activity, acting on the CH-OH group of donors, NAD or NADP as acceptor"/>
    <property type="evidence" value="ECO:0007669"/>
    <property type="project" value="UniProtKB-ARBA"/>
</dbReference>
<dbReference type="GO" id="GO:0050664">
    <property type="term" value="F:oxidoreductase activity, acting on NAD(P)H, oxygen as acceptor"/>
    <property type="evidence" value="ECO:0007669"/>
    <property type="project" value="TreeGrafter"/>
</dbReference>
<dbReference type="InterPro" id="IPR002347">
    <property type="entry name" value="SDR_fam"/>
</dbReference>
<dbReference type="InterPro" id="IPR036291">
    <property type="entry name" value="NAD(P)-bd_dom_sf"/>
</dbReference>
<evidence type="ECO:0000256" key="5">
    <source>
        <dbReference type="ARBA" id="ARBA00046017"/>
    </source>
</evidence>
<dbReference type="PANTHER" id="PTHR43008:SF4">
    <property type="entry name" value="CHAIN DEHYDROGENASE, PUTATIVE (AFU_ORTHOLOGUE AFUA_4G08710)-RELATED"/>
    <property type="match status" value="1"/>
</dbReference>
<organism evidence="6 7">
    <name type="scientific">Metarhizium anisopliae (strain ARSEF 549)</name>
    <dbReference type="NCBI Taxonomy" id="3151832"/>
    <lineage>
        <taxon>Eukaryota</taxon>
        <taxon>Fungi</taxon>
        <taxon>Dikarya</taxon>
        <taxon>Ascomycota</taxon>
        <taxon>Pezizomycotina</taxon>
        <taxon>Sordariomycetes</taxon>
        <taxon>Hypocreomycetidae</taxon>
        <taxon>Hypocreales</taxon>
        <taxon>Clavicipitaceae</taxon>
        <taxon>Metarhizium</taxon>
    </lineage>
</organism>
<evidence type="ECO:0000313" key="7">
    <source>
        <dbReference type="Proteomes" id="UP000031186"/>
    </source>
</evidence>
<name>A0A0B4EUG0_METAF</name>
<evidence type="ECO:0000256" key="2">
    <source>
        <dbReference type="ARBA" id="ARBA00015194"/>
    </source>
</evidence>
<comment type="caution">
    <text evidence="6">The sequence shown here is derived from an EMBL/GenBank/DDBJ whole genome shotgun (WGS) entry which is preliminary data.</text>
</comment>
<evidence type="ECO:0000313" key="6">
    <source>
        <dbReference type="EMBL" id="KID65560.1"/>
    </source>
</evidence>
<dbReference type="SUPFAM" id="SSF51735">
    <property type="entry name" value="NAD(P)-binding Rossmann-fold domains"/>
    <property type="match status" value="1"/>
</dbReference>
<proteinExistence type="inferred from homology"/>
<sequence length="284" mass="30541">MLPINRCLRPFRTASVAGCAARFVHDAAKHASRKSLLPEFDLTGKVVVVSGGTRGLGLAQAQALLDAGANVHCIDKTLPVDSPSPDLTYHEADVRNVHQINKVMSKIADDHGRLDGLIAAAGIKNETSALEFLPDQVENIMSVNVIGTFMTAQAAARQMIRLKRPGSICLVASMSGSVANRGMPSSAYNTSKGAVLQLCRSLAAEWGEHGIRVNTLSPGYITTEVVQSLLDEFPERRESWSRDNMLNRLSLPAEYRGAAVFLLSDASSFMTGSDLRIDGGHVAW</sequence>
<dbReference type="FunFam" id="3.40.50.720:FF:000245">
    <property type="entry name" value="Short chain dehydrogenase, putative"/>
    <property type="match status" value="1"/>
</dbReference>
<dbReference type="PROSITE" id="PS00061">
    <property type="entry name" value="ADH_SHORT"/>
    <property type="match status" value="1"/>
</dbReference>
<keyword evidence="3" id="KW-0521">NADP</keyword>
<evidence type="ECO:0000256" key="1">
    <source>
        <dbReference type="ARBA" id="ARBA00006484"/>
    </source>
</evidence>
<dbReference type="PANTHER" id="PTHR43008">
    <property type="entry name" value="BENZIL REDUCTASE"/>
    <property type="match status" value="1"/>
</dbReference>
<dbReference type="PRINTS" id="PR00080">
    <property type="entry name" value="SDRFAMILY"/>
</dbReference>